<evidence type="ECO:0000313" key="3">
    <source>
        <dbReference type="EMBL" id="MDR6836241.1"/>
    </source>
</evidence>
<evidence type="ECO:0000256" key="1">
    <source>
        <dbReference type="SAM" id="MobiDB-lite"/>
    </source>
</evidence>
<accession>A0AAJ2BUJ7</accession>
<sequence length="55" mass="6202">MKLPLSRFAPSPSLESLHESGGRRPQRGGAALARGHWPWPRQFHTLQMKQCGVDH</sequence>
<evidence type="ECO:0000313" key="4">
    <source>
        <dbReference type="Proteomes" id="UP001249076"/>
    </source>
</evidence>
<evidence type="ECO:0000313" key="2">
    <source>
        <dbReference type="EMBL" id="MDR6765804.1"/>
    </source>
</evidence>
<gene>
    <name evidence="2" type="ORF">J2W88_001062</name>
    <name evidence="3" type="ORF">J2W93_001062</name>
</gene>
<evidence type="ECO:0000313" key="5">
    <source>
        <dbReference type="Proteomes" id="UP001253458"/>
    </source>
</evidence>
<organism evidence="2 5">
    <name type="scientific">Acidovorax delafieldii</name>
    <name type="common">Pseudomonas delafieldii</name>
    <dbReference type="NCBI Taxonomy" id="47920"/>
    <lineage>
        <taxon>Bacteria</taxon>
        <taxon>Pseudomonadati</taxon>
        <taxon>Pseudomonadota</taxon>
        <taxon>Betaproteobacteria</taxon>
        <taxon>Burkholderiales</taxon>
        <taxon>Comamonadaceae</taxon>
        <taxon>Acidovorax</taxon>
    </lineage>
</organism>
<keyword evidence="4" id="KW-1185">Reference proteome</keyword>
<dbReference type="Proteomes" id="UP001253458">
    <property type="component" value="Unassembled WGS sequence"/>
</dbReference>
<reference evidence="2 4" key="1">
    <citation type="submission" date="2023-07" db="EMBL/GenBank/DDBJ databases">
        <title>Sorghum-associated microbial communities from plants grown in Nebraska, USA.</title>
        <authorList>
            <person name="Schachtman D."/>
        </authorList>
    </citation>
    <scope>NUCLEOTIDE SEQUENCE</scope>
    <source>
        <strain evidence="3 4">BE105</strain>
        <strain evidence="2">BE69</strain>
    </source>
</reference>
<feature type="region of interest" description="Disordered" evidence="1">
    <location>
        <begin position="1"/>
        <end position="31"/>
    </location>
</feature>
<dbReference type="EMBL" id="JAVDTL010000001">
    <property type="protein sequence ID" value="MDR6765804.1"/>
    <property type="molecule type" value="Genomic_DNA"/>
</dbReference>
<comment type="caution">
    <text evidence="2">The sequence shown here is derived from an EMBL/GenBank/DDBJ whole genome shotgun (WGS) entry which is preliminary data.</text>
</comment>
<dbReference type="EMBL" id="JAVDTS010000001">
    <property type="protein sequence ID" value="MDR6836241.1"/>
    <property type="molecule type" value="Genomic_DNA"/>
</dbReference>
<dbReference type="Proteomes" id="UP001249076">
    <property type="component" value="Unassembled WGS sequence"/>
</dbReference>
<protein>
    <submittedName>
        <fullName evidence="2">Uncharacterized protein</fullName>
    </submittedName>
</protein>
<dbReference type="AlphaFoldDB" id="A0AAJ2BUJ7"/>
<proteinExistence type="predicted"/>
<name>A0AAJ2BUJ7_ACIDE</name>